<name>A0A1U8KCS0_GOSHI</name>
<organism evidence="2 3">
    <name type="scientific">Gossypium hirsutum</name>
    <name type="common">Upland cotton</name>
    <name type="synonym">Gossypium mexicanum</name>
    <dbReference type="NCBI Taxonomy" id="3635"/>
    <lineage>
        <taxon>Eukaryota</taxon>
        <taxon>Viridiplantae</taxon>
        <taxon>Streptophyta</taxon>
        <taxon>Embryophyta</taxon>
        <taxon>Tracheophyta</taxon>
        <taxon>Spermatophyta</taxon>
        <taxon>Magnoliopsida</taxon>
        <taxon>eudicotyledons</taxon>
        <taxon>Gunneridae</taxon>
        <taxon>Pentapetalae</taxon>
        <taxon>rosids</taxon>
        <taxon>malvids</taxon>
        <taxon>Malvales</taxon>
        <taxon>Malvaceae</taxon>
        <taxon>Malvoideae</taxon>
        <taxon>Gossypium</taxon>
    </lineage>
</organism>
<dbReference type="InterPro" id="IPR016197">
    <property type="entry name" value="Chromo-like_dom_sf"/>
</dbReference>
<evidence type="ECO:0000313" key="2">
    <source>
        <dbReference type="Proteomes" id="UP000818029"/>
    </source>
</evidence>
<dbReference type="STRING" id="3635.A0A1U8KCS0"/>
<dbReference type="SUPFAM" id="SSF54160">
    <property type="entry name" value="Chromo domain-like"/>
    <property type="match status" value="1"/>
</dbReference>
<dbReference type="KEGG" id="ghi:107915663"/>
<dbReference type="PANTHER" id="PTHR46148:SF44">
    <property type="entry name" value="GAG-POL POLYPROTEIN"/>
    <property type="match status" value="1"/>
</dbReference>
<dbReference type="PaxDb" id="3635-A0A1U8KCS0"/>
<dbReference type="InterPro" id="IPR056924">
    <property type="entry name" value="SH3_Tf2-1"/>
</dbReference>
<dbReference type="GeneID" id="107915663"/>
<feature type="domain" description="Tf2-1-like SH3-like" evidence="1">
    <location>
        <begin position="8"/>
        <end position="72"/>
    </location>
</feature>
<dbReference type="Pfam" id="PF24626">
    <property type="entry name" value="SH3_Tf2-1"/>
    <property type="match status" value="1"/>
</dbReference>
<dbReference type="Proteomes" id="UP000818029">
    <property type="component" value="Chromosome D10"/>
</dbReference>
<reference evidence="3" key="2">
    <citation type="submission" date="2025-08" db="UniProtKB">
        <authorList>
            <consortium name="RefSeq"/>
        </authorList>
    </citation>
    <scope>IDENTIFICATION</scope>
</reference>
<protein>
    <recommendedName>
        <fullName evidence="1">Tf2-1-like SH3-like domain-containing protein</fullName>
    </recommendedName>
</protein>
<proteinExistence type="predicted"/>
<keyword evidence="2" id="KW-1185">Reference proteome</keyword>
<gene>
    <name evidence="3" type="primary">LOC107915663</name>
</gene>
<dbReference type="PANTHER" id="PTHR46148">
    <property type="entry name" value="CHROMO DOMAIN-CONTAINING PROTEIN"/>
    <property type="match status" value="1"/>
</dbReference>
<accession>A0A1U8KCS0</accession>
<evidence type="ECO:0000313" key="3">
    <source>
        <dbReference type="RefSeq" id="XP_016700285.1"/>
    </source>
</evidence>
<evidence type="ECO:0000259" key="1">
    <source>
        <dbReference type="Pfam" id="PF24626"/>
    </source>
</evidence>
<sequence length="167" mass="20073">MDIEYNVGDEDFLKVSPWKKVLRFFRKGKLSPRFIGTYHIIKRIGRVAYQLELPPESDRIHNVFHVSMLRRYQSNPSHVILVQDIKVRFDLTFEEEPKQTIDLDVKVLRTKQVPLVKVLWRNHDSSEATWEPEDAMRQQYPHLYPSCNFKDEIYFKKDRVVTSYFLN</sequence>
<dbReference type="RefSeq" id="XP_016700285.1">
    <property type="nucleotide sequence ID" value="XM_016844796.1"/>
</dbReference>
<dbReference type="AlphaFoldDB" id="A0A1U8KCS0"/>
<reference evidence="2" key="1">
    <citation type="journal article" date="2020" name="Nat. Genet.">
        <title>Genomic diversifications of five Gossypium allopolyploid species and their impact on cotton improvement.</title>
        <authorList>
            <person name="Chen Z.J."/>
            <person name="Sreedasyam A."/>
            <person name="Ando A."/>
            <person name="Song Q."/>
            <person name="De Santiago L.M."/>
            <person name="Hulse-Kemp A.M."/>
            <person name="Ding M."/>
            <person name="Ye W."/>
            <person name="Kirkbride R.C."/>
            <person name="Jenkins J."/>
            <person name="Plott C."/>
            <person name="Lovell J."/>
            <person name="Lin Y.M."/>
            <person name="Vaughn R."/>
            <person name="Liu B."/>
            <person name="Simpson S."/>
            <person name="Scheffler B.E."/>
            <person name="Wen L."/>
            <person name="Saski C.A."/>
            <person name="Grover C.E."/>
            <person name="Hu G."/>
            <person name="Conover J.L."/>
            <person name="Carlson J.W."/>
            <person name="Shu S."/>
            <person name="Boston L.B."/>
            <person name="Williams M."/>
            <person name="Peterson D.G."/>
            <person name="McGee K."/>
            <person name="Jones D.C."/>
            <person name="Wendel J.F."/>
            <person name="Stelly D.M."/>
            <person name="Grimwood J."/>
            <person name="Schmutz J."/>
        </authorList>
    </citation>
    <scope>NUCLEOTIDE SEQUENCE [LARGE SCALE GENOMIC DNA]</scope>
    <source>
        <strain evidence="2">cv. TM-1</strain>
    </source>
</reference>